<evidence type="ECO:0000313" key="3">
    <source>
        <dbReference type="Proteomes" id="UP001552299"/>
    </source>
</evidence>
<comment type="caution">
    <text evidence="2">The sequence shown here is derived from an EMBL/GenBank/DDBJ whole genome shotgun (WGS) entry which is preliminary data.</text>
</comment>
<protein>
    <submittedName>
        <fullName evidence="2">Uncharacterized protein</fullName>
    </submittedName>
</protein>
<feature type="compositionally biased region" description="Basic and acidic residues" evidence="1">
    <location>
        <begin position="1"/>
        <end position="14"/>
    </location>
</feature>
<organism evidence="2 3">
    <name type="scientific">Dendrobium thyrsiflorum</name>
    <name type="common">Pinecone-like raceme dendrobium</name>
    <name type="synonym">Orchid</name>
    <dbReference type="NCBI Taxonomy" id="117978"/>
    <lineage>
        <taxon>Eukaryota</taxon>
        <taxon>Viridiplantae</taxon>
        <taxon>Streptophyta</taxon>
        <taxon>Embryophyta</taxon>
        <taxon>Tracheophyta</taxon>
        <taxon>Spermatophyta</taxon>
        <taxon>Magnoliopsida</taxon>
        <taxon>Liliopsida</taxon>
        <taxon>Asparagales</taxon>
        <taxon>Orchidaceae</taxon>
        <taxon>Epidendroideae</taxon>
        <taxon>Malaxideae</taxon>
        <taxon>Dendrobiinae</taxon>
        <taxon>Dendrobium</taxon>
    </lineage>
</organism>
<proteinExistence type="predicted"/>
<dbReference type="EMBL" id="JANQDX010000008">
    <property type="protein sequence ID" value="KAL0919987.1"/>
    <property type="molecule type" value="Genomic_DNA"/>
</dbReference>
<gene>
    <name evidence="2" type="ORF">M5K25_009083</name>
</gene>
<feature type="compositionally biased region" description="Basic and acidic residues" evidence="1">
    <location>
        <begin position="88"/>
        <end position="117"/>
    </location>
</feature>
<accession>A0ABD0VBV6</accession>
<dbReference type="AlphaFoldDB" id="A0ABD0VBV6"/>
<evidence type="ECO:0000256" key="1">
    <source>
        <dbReference type="SAM" id="MobiDB-lite"/>
    </source>
</evidence>
<name>A0ABD0VBV6_DENTH</name>
<dbReference type="Proteomes" id="UP001552299">
    <property type="component" value="Unassembled WGS sequence"/>
</dbReference>
<reference evidence="2 3" key="1">
    <citation type="journal article" date="2024" name="Plant Biotechnol. J.">
        <title>Dendrobium thyrsiflorum genome and its molecular insights into genes involved in important horticultural traits.</title>
        <authorList>
            <person name="Chen B."/>
            <person name="Wang J.Y."/>
            <person name="Zheng P.J."/>
            <person name="Li K.L."/>
            <person name="Liang Y.M."/>
            <person name="Chen X.F."/>
            <person name="Zhang C."/>
            <person name="Zhao X."/>
            <person name="He X."/>
            <person name="Zhang G.Q."/>
            <person name="Liu Z.J."/>
            <person name="Xu Q."/>
        </authorList>
    </citation>
    <scope>NUCLEOTIDE SEQUENCE [LARGE SCALE GENOMIC DNA]</scope>
    <source>
        <strain evidence="2">GZMU011</strain>
    </source>
</reference>
<sequence>MSQKYKPNETKFDSIRAQMSPNQRPKAPLEASNHNLSYQMGSKCDETINRPLISHKGGPKQGREEKEEDKLVFSCHQSPPRPPPRLSSDCEKEGREEARREGREEARKEKEEDKLEFSCHQIPPRSPPDFHLAATRRRNSVRLPINAGLLPGC</sequence>
<evidence type="ECO:0000313" key="2">
    <source>
        <dbReference type="EMBL" id="KAL0919987.1"/>
    </source>
</evidence>
<feature type="compositionally biased region" description="Basic and acidic residues" evidence="1">
    <location>
        <begin position="61"/>
        <end position="71"/>
    </location>
</feature>
<feature type="region of interest" description="Disordered" evidence="1">
    <location>
        <begin position="1"/>
        <end position="131"/>
    </location>
</feature>
<keyword evidence="3" id="KW-1185">Reference proteome</keyword>